<reference evidence="2" key="1">
    <citation type="journal article" date="2019" name="Int. J. Syst. Evol. Microbiol.">
        <title>The Global Catalogue of Microorganisms (GCM) 10K type strain sequencing project: providing services to taxonomists for standard genome sequencing and annotation.</title>
        <authorList>
            <consortium name="The Broad Institute Genomics Platform"/>
            <consortium name="The Broad Institute Genome Sequencing Center for Infectious Disease"/>
            <person name="Wu L."/>
            <person name="Ma J."/>
        </authorList>
    </citation>
    <scope>NUCLEOTIDE SEQUENCE [LARGE SCALE GENOMIC DNA]</scope>
    <source>
        <strain evidence="2">CGMCC 1.15053</strain>
    </source>
</reference>
<dbReference type="EMBL" id="JBHSOH010000003">
    <property type="protein sequence ID" value="MFC5847104.1"/>
    <property type="molecule type" value="Genomic_DNA"/>
</dbReference>
<sequence>MQHTRTWQDVYGGARASFGGRAGGHRWLVAAPPELAPGLAEALNAVDGKGEAVLLIHDGLTPLLAAVRELNPRGVLVVAPAPLSGGPALEVPERTLDGAGGLTYREGGAFPSWTGAADPEAPRGECPPASAAASLGMAVVVTAPADVRAALEAWMDATPHGR</sequence>
<evidence type="ECO:0000313" key="2">
    <source>
        <dbReference type="Proteomes" id="UP001595979"/>
    </source>
</evidence>
<comment type="caution">
    <text evidence="1">The sequence shown here is derived from an EMBL/GenBank/DDBJ whole genome shotgun (WGS) entry which is preliminary data.</text>
</comment>
<gene>
    <name evidence="1" type="ORF">ACFPQ6_02180</name>
</gene>
<dbReference type="Proteomes" id="UP001595979">
    <property type="component" value="Unassembled WGS sequence"/>
</dbReference>
<evidence type="ECO:0000313" key="1">
    <source>
        <dbReference type="EMBL" id="MFC5847104.1"/>
    </source>
</evidence>
<organism evidence="1 2">
    <name type="scientific">Deinococcus petrolearius</name>
    <dbReference type="NCBI Taxonomy" id="1751295"/>
    <lineage>
        <taxon>Bacteria</taxon>
        <taxon>Thermotogati</taxon>
        <taxon>Deinococcota</taxon>
        <taxon>Deinococci</taxon>
        <taxon>Deinococcales</taxon>
        <taxon>Deinococcaceae</taxon>
        <taxon>Deinococcus</taxon>
    </lineage>
</organism>
<keyword evidence="2" id="KW-1185">Reference proteome</keyword>
<accession>A0ABW1DH46</accession>
<protein>
    <submittedName>
        <fullName evidence="1">Uncharacterized protein</fullName>
    </submittedName>
</protein>
<dbReference type="RefSeq" id="WP_380045929.1">
    <property type="nucleotide sequence ID" value="NZ_JBHSOH010000003.1"/>
</dbReference>
<proteinExistence type="predicted"/>
<name>A0ABW1DH46_9DEIO</name>